<sequence>MSAWPGRRTTGRPWWTSSWTSRPGGPGRRGSRRASSRTRLRGMFREAGSDDFEQIIRLYRQLNPDDPVLDDGSDAAAFQQILDSPALRLFVLELDGIVVATTYLNVIPNLSRSASPYAVIENVVVEESRRGTGLGRQIMAGTLQAAWDAGCYKAMLMTGSRTPSTHAFYRACGFSPDAKTAYLARPS</sequence>
<dbReference type="InterPro" id="IPR050832">
    <property type="entry name" value="Bact_Acetyltransf"/>
</dbReference>
<keyword evidence="2" id="KW-0012">Acyltransferase</keyword>
<evidence type="ECO:0000256" key="2">
    <source>
        <dbReference type="ARBA" id="ARBA00023315"/>
    </source>
</evidence>
<feature type="domain" description="N-acetyltransferase" evidence="4">
    <location>
        <begin position="42"/>
        <end position="187"/>
    </location>
</feature>
<dbReference type="Gene3D" id="3.40.630.30">
    <property type="match status" value="1"/>
</dbReference>
<dbReference type="CDD" id="cd04301">
    <property type="entry name" value="NAT_SF"/>
    <property type="match status" value="1"/>
</dbReference>
<evidence type="ECO:0000259" key="4">
    <source>
        <dbReference type="PROSITE" id="PS51186"/>
    </source>
</evidence>
<dbReference type="PANTHER" id="PTHR43877">
    <property type="entry name" value="AMINOALKYLPHOSPHONATE N-ACETYLTRANSFERASE-RELATED-RELATED"/>
    <property type="match status" value="1"/>
</dbReference>
<dbReference type="Proteomes" id="UP000306145">
    <property type="component" value="Unassembled WGS sequence"/>
</dbReference>
<dbReference type="GO" id="GO:0016747">
    <property type="term" value="F:acyltransferase activity, transferring groups other than amino-acyl groups"/>
    <property type="evidence" value="ECO:0007669"/>
    <property type="project" value="InterPro"/>
</dbReference>
<reference evidence="5 6" key="1">
    <citation type="submission" date="2019-06" db="EMBL/GenBank/DDBJ databases">
        <title>Micromonospora ordensis sp. nov., isolated from deep marine sediment.</title>
        <authorList>
            <person name="Veyisoglu A."/>
            <person name="Carro L."/>
            <person name="Klenk H.-P."/>
            <person name="Sahin N."/>
        </authorList>
    </citation>
    <scope>NUCLEOTIDE SEQUENCE [LARGE SCALE GENOMIC DNA]</scope>
    <source>
        <strain evidence="5 6">S2509</strain>
    </source>
</reference>
<keyword evidence="1 5" id="KW-0808">Transferase</keyword>
<dbReference type="EMBL" id="VDFY01000135">
    <property type="protein sequence ID" value="TNH29725.1"/>
    <property type="molecule type" value="Genomic_DNA"/>
</dbReference>
<evidence type="ECO:0000313" key="5">
    <source>
        <dbReference type="EMBL" id="TNH29725.1"/>
    </source>
</evidence>
<organism evidence="5 6">
    <name type="scientific">Micromonospora orduensis</name>
    <dbReference type="NCBI Taxonomy" id="1420891"/>
    <lineage>
        <taxon>Bacteria</taxon>
        <taxon>Bacillati</taxon>
        <taxon>Actinomycetota</taxon>
        <taxon>Actinomycetes</taxon>
        <taxon>Micromonosporales</taxon>
        <taxon>Micromonosporaceae</taxon>
        <taxon>Micromonospora</taxon>
    </lineage>
</organism>
<feature type="region of interest" description="Disordered" evidence="3">
    <location>
        <begin position="1"/>
        <end position="37"/>
    </location>
</feature>
<dbReference type="InterPro" id="IPR000182">
    <property type="entry name" value="GNAT_dom"/>
</dbReference>
<dbReference type="Pfam" id="PF00583">
    <property type="entry name" value="Acetyltransf_1"/>
    <property type="match status" value="1"/>
</dbReference>
<name>A0A5C4QRZ6_9ACTN</name>
<evidence type="ECO:0000313" key="6">
    <source>
        <dbReference type="Proteomes" id="UP000306145"/>
    </source>
</evidence>
<proteinExistence type="predicted"/>
<keyword evidence="6" id="KW-1185">Reference proteome</keyword>
<accession>A0A5C4QRZ6</accession>
<gene>
    <name evidence="5" type="ORF">FHG89_10890</name>
</gene>
<dbReference type="SUPFAM" id="SSF55729">
    <property type="entry name" value="Acyl-CoA N-acyltransferases (Nat)"/>
    <property type="match status" value="1"/>
</dbReference>
<evidence type="ECO:0000256" key="3">
    <source>
        <dbReference type="SAM" id="MobiDB-lite"/>
    </source>
</evidence>
<comment type="caution">
    <text evidence="5">The sequence shown here is derived from an EMBL/GenBank/DDBJ whole genome shotgun (WGS) entry which is preliminary data.</text>
</comment>
<evidence type="ECO:0000256" key="1">
    <source>
        <dbReference type="ARBA" id="ARBA00022679"/>
    </source>
</evidence>
<dbReference type="PROSITE" id="PS51186">
    <property type="entry name" value="GNAT"/>
    <property type="match status" value="1"/>
</dbReference>
<protein>
    <submittedName>
        <fullName evidence="5">GNAT family N-acetyltransferase</fullName>
    </submittedName>
</protein>
<dbReference type="InterPro" id="IPR016181">
    <property type="entry name" value="Acyl_CoA_acyltransferase"/>
</dbReference>
<dbReference type="OrthoDB" id="9805924at2"/>
<dbReference type="AlphaFoldDB" id="A0A5C4QRZ6"/>